<dbReference type="Gene3D" id="1.10.10.10">
    <property type="entry name" value="Winged helix-like DNA-binding domain superfamily/Winged helix DNA-binding domain"/>
    <property type="match status" value="1"/>
</dbReference>
<evidence type="ECO:0000259" key="1">
    <source>
        <dbReference type="PROSITE" id="PS51071"/>
    </source>
</evidence>
<gene>
    <name evidence="2" type="ORF">GCM10010170_102780</name>
</gene>
<organism evidence="2 3">
    <name type="scientific">Dactylosporangium salmoneum</name>
    <dbReference type="NCBI Taxonomy" id="53361"/>
    <lineage>
        <taxon>Bacteria</taxon>
        <taxon>Bacillati</taxon>
        <taxon>Actinomycetota</taxon>
        <taxon>Actinomycetes</taxon>
        <taxon>Micromonosporales</taxon>
        <taxon>Micromonosporaceae</taxon>
        <taxon>Dactylosporangium</taxon>
    </lineage>
</organism>
<dbReference type="InterPro" id="IPR001347">
    <property type="entry name" value="SIS_dom"/>
</dbReference>
<reference evidence="2 3" key="1">
    <citation type="journal article" date="2019" name="Int. J. Syst. Evol. Microbiol.">
        <title>The Global Catalogue of Microorganisms (GCM) 10K type strain sequencing project: providing services to taxonomists for standard genome sequencing and annotation.</title>
        <authorList>
            <consortium name="The Broad Institute Genomics Platform"/>
            <consortium name="The Broad Institute Genome Sequencing Center for Infectious Disease"/>
            <person name="Wu L."/>
            <person name="Ma J."/>
        </authorList>
    </citation>
    <scope>NUCLEOTIDE SEQUENCE [LARGE SCALE GENOMIC DNA]</scope>
    <source>
        <strain evidence="2 3">JCM 3272</strain>
    </source>
</reference>
<accession>A0ABN3HZC7</accession>
<dbReference type="InterPro" id="IPR046348">
    <property type="entry name" value="SIS_dom_sf"/>
</dbReference>
<dbReference type="InterPro" id="IPR009057">
    <property type="entry name" value="Homeodomain-like_sf"/>
</dbReference>
<dbReference type="SUPFAM" id="SSF53697">
    <property type="entry name" value="SIS domain"/>
    <property type="match status" value="1"/>
</dbReference>
<dbReference type="PANTHER" id="PTHR30514:SF18">
    <property type="entry name" value="RPIR-FAMILY TRANSCRIPTIONAL REGULATOR"/>
    <property type="match status" value="1"/>
</dbReference>
<protein>
    <submittedName>
        <fullName evidence="2">MurR/RpiR family transcriptional regulator</fullName>
    </submittedName>
</protein>
<dbReference type="InterPro" id="IPR047640">
    <property type="entry name" value="RpiR-like"/>
</dbReference>
<keyword evidence="3" id="KW-1185">Reference proteome</keyword>
<evidence type="ECO:0000313" key="3">
    <source>
        <dbReference type="Proteomes" id="UP001501444"/>
    </source>
</evidence>
<dbReference type="Pfam" id="PF01418">
    <property type="entry name" value="HTH_6"/>
    <property type="match status" value="1"/>
</dbReference>
<dbReference type="InterPro" id="IPR000281">
    <property type="entry name" value="HTH_RpiR"/>
</dbReference>
<proteinExistence type="predicted"/>
<comment type="caution">
    <text evidence="2">The sequence shown here is derived from an EMBL/GenBank/DDBJ whole genome shotgun (WGS) entry which is preliminary data.</text>
</comment>
<dbReference type="EMBL" id="BAAARV010000123">
    <property type="protein sequence ID" value="GAA2390701.1"/>
    <property type="molecule type" value="Genomic_DNA"/>
</dbReference>
<dbReference type="PANTHER" id="PTHR30514">
    <property type="entry name" value="GLUCOKINASE"/>
    <property type="match status" value="1"/>
</dbReference>
<dbReference type="Pfam" id="PF01380">
    <property type="entry name" value="SIS"/>
    <property type="match status" value="1"/>
</dbReference>
<dbReference type="SUPFAM" id="SSF46689">
    <property type="entry name" value="Homeodomain-like"/>
    <property type="match status" value="1"/>
</dbReference>
<dbReference type="Gene3D" id="3.40.50.10490">
    <property type="entry name" value="Glucose-6-phosphate isomerase like protein, domain 1"/>
    <property type="match status" value="1"/>
</dbReference>
<dbReference type="Proteomes" id="UP001501444">
    <property type="component" value="Unassembled WGS sequence"/>
</dbReference>
<feature type="domain" description="HTH rpiR-type" evidence="1">
    <location>
        <begin position="5"/>
        <end position="81"/>
    </location>
</feature>
<name>A0ABN3HZC7_9ACTN</name>
<dbReference type="RefSeq" id="WP_344620067.1">
    <property type="nucleotide sequence ID" value="NZ_BAAARV010000123.1"/>
</dbReference>
<sequence>MTTSPRQRILDLFDGQRLTPVQRRIARILVEHAGRAGYLSSGDLASLAGVSQPSVTRFATALGFEGYPALRDQLRLTIDGYRHDSSTVDDGEETAPVSQFEQALTDEIANLQHLSDTLRDTGPLTEAGRMLMESRPLPVLGMRAAGALAGAFAYFAAKVHPDVRLLHEQGSLLADRLEQARAAGAVAMLAFVLPRYPREAVDALREARAVGLRVVTVTDSPVSPAATESDVVLPAPVGSRLVFDMHTAPMAMITILLQAMCDTAPAETQERLEAFERSAANRQLFLP</sequence>
<dbReference type="InterPro" id="IPR036388">
    <property type="entry name" value="WH-like_DNA-bd_sf"/>
</dbReference>
<evidence type="ECO:0000313" key="2">
    <source>
        <dbReference type="EMBL" id="GAA2390701.1"/>
    </source>
</evidence>
<dbReference type="PROSITE" id="PS51071">
    <property type="entry name" value="HTH_RPIR"/>
    <property type="match status" value="1"/>
</dbReference>